<feature type="compositionally biased region" description="Basic residues" evidence="3">
    <location>
        <begin position="822"/>
        <end position="834"/>
    </location>
</feature>
<dbReference type="PaxDb" id="2903-EOD35530"/>
<keyword evidence="2" id="KW-0862">Zinc</keyword>
<dbReference type="Gene3D" id="3.30.40.10">
    <property type="entry name" value="Zinc/RING finger domain, C3HC4 (zinc finger)"/>
    <property type="match status" value="1"/>
</dbReference>
<evidence type="ECO:0000313" key="6">
    <source>
        <dbReference type="Proteomes" id="UP000013827"/>
    </source>
</evidence>
<feature type="compositionally biased region" description="Acidic residues" evidence="3">
    <location>
        <begin position="456"/>
        <end position="467"/>
    </location>
</feature>
<name>A0A0D3KIE5_EMIH1</name>
<dbReference type="Pfam" id="PF00176">
    <property type="entry name" value="SNF2-rel_dom"/>
    <property type="match status" value="2"/>
</dbReference>
<organism evidence="5 6">
    <name type="scientific">Emiliania huxleyi (strain CCMP1516)</name>
    <dbReference type="NCBI Taxonomy" id="280463"/>
    <lineage>
        <taxon>Eukaryota</taxon>
        <taxon>Haptista</taxon>
        <taxon>Haptophyta</taxon>
        <taxon>Prymnesiophyceae</taxon>
        <taxon>Isochrysidales</taxon>
        <taxon>Noelaerhabdaceae</taxon>
        <taxon>Emiliania</taxon>
    </lineage>
</organism>
<dbReference type="InterPro" id="IPR000330">
    <property type="entry name" value="SNF2_N"/>
</dbReference>
<dbReference type="eggNOG" id="KOG1002">
    <property type="taxonomic scope" value="Eukaryota"/>
</dbReference>
<feature type="region of interest" description="Disordered" evidence="3">
    <location>
        <begin position="1018"/>
        <end position="1037"/>
    </location>
</feature>
<dbReference type="GeneID" id="17280800"/>
<proteinExistence type="predicted"/>
<dbReference type="SUPFAM" id="SSF57850">
    <property type="entry name" value="RING/U-box"/>
    <property type="match status" value="1"/>
</dbReference>
<feature type="region of interest" description="Disordered" evidence="3">
    <location>
        <begin position="443"/>
        <end position="509"/>
    </location>
</feature>
<feature type="region of interest" description="Disordered" evidence="3">
    <location>
        <begin position="232"/>
        <end position="276"/>
    </location>
</feature>
<dbReference type="Pfam" id="PF13639">
    <property type="entry name" value="zf-RING_2"/>
    <property type="match status" value="1"/>
</dbReference>
<keyword evidence="2" id="KW-0863">Zinc-finger</keyword>
<dbReference type="EnsemblProtists" id="EOD35530">
    <property type="protein sequence ID" value="EOD35530"/>
    <property type="gene ID" value="EMIHUDRAFT_98532"/>
</dbReference>
<dbReference type="RefSeq" id="XP_005787959.1">
    <property type="nucleotide sequence ID" value="XM_005787902.1"/>
</dbReference>
<dbReference type="PANTHER" id="PTHR45865">
    <property type="entry name" value="E3 UBIQUITIN-PROTEIN LIGASE SHPRH FAMILY MEMBER"/>
    <property type="match status" value="1"/>
</dbReference>
<dbReference type="KEGG" id="ehx:EMIHUDRAFT_98532"/>
<dbReference type="Proteomes" id="UP000013827">
    <property type="component" value="Unassembled WGS sequence"/>
</dbReference>
<dbReference type="STRING" id="2903.R1F9A2"/>
<reference evidence="6" key="1">
    <citation type="journal article" date="2013" name="Nature">
        <title>Pan genome of the phytoplankton Emiliania underpins its global distribution.</title>
        <authorList>
            <person name="Read B.A."/>
            <person name="Kegel J."/>
            <person name="Klute M.J."/>
            <person name="Kuo A."/>
            <person name="Lefebvre S.C."/>
            <person name="Maumus F."/>
            <person name="Mayer C."/>
            <person name="Miller J."/>
            <person name="Monier A."/>
            <person name="Salamov A."/>
            <person name="Young J."/>
            <person name="Aguilar M."/>
            <person name="Claverie J.M."/>
            <person name="Frickenhaus S."/>
            <person name="Gonzalez K."/>
            <person name="Herman E.K."/>
            <person name="Lin Y.C."/>
            <person name="Napier J."/>
            <person name="Ogata H."/>
            <person name="Sarno A.F."/>
            <person name="Shmutz J."/>
            <person name="Schroeder D."/>
            <person name="de Vargas C."/>
            <person name="Verret F."/>
            <person name="von Dassow P."/>
            <person name="Valentin K."/>
            <person name="Van de Peer Y."/>
            <person name="Wheeler G."/>
            <person name="Dacks J.B."/>
            <person name="Delwiche C.F."/>
            <person name="Dyhrman S.T."/>
            <person name="Glockner G."/>
            <person name="John U."/>
            <person name="Richards T."/>
            <person name="Worden A.Z."/>
            <person name="Zhang X."/>
            <person name="Grigoriev I.V."/>
            <person name="Allen A.E."/>
            <person name="Bidle K."/>
            <person name="Borodovsky M."/>
            <person name="Bowler C."/>
            <person name="Brownlee C."/>
            <person name="Cock J.M."/>
            <person name="Elias M."/>
            <person name="Gladyshev V.N."/>
            <person name="Groth M."/>
            <person name="Guda C."/>
            <person name="Hadaegh A."/>
            <person name="Iglesias-Rodriguez M.D."/>
            <person name="Jenkins J."/>
            <person name="Jones B.M."/>
            <person name="Lawson T."/>
            <person name="Leese F."/>
            <person name="Lindquist E."/>
            <person name="Lobanov A."/>
            <person name="Lomsadze A."/>
            <person name="Malik S.B."/>
            <person name="Marsh M.E."/>
            <person name="Mackinder L."/>
            <person name="Mock T."/>
            <person name="Mueller-Roeber B."/>
            <person name="Pagarete A."/>
            <person name="Parker M."/>
            <person name="Probert I."/>
            <person name="Quesneville H."/>
            <person name="Raines C."/>
            <person name="Rensing S.A."/>
            <person name="Riano-Pachon D.M."/>
            <person name="Richier S."/>
            <person name="Rokitta S."/>
            <person name="Shiraiwa Y."/>
            <person name="Soanes D.M."/>
            <person name="van der Giezen M."/>
            <person name="Wahlund T.M."/>
            <person name="Williams B."/>
            <person name="Wilson W."/>
            <person name="Wolfe G."/>
            <person name="Wurch L.L."/>
        </authorList>
    </citation>
    <scope>NUCLEOTIDE SEQUENCE</scope>
</reference>
<feature type="compositionally biased region" description="Low complexity" evidence="3">
    <location>
        <begin position="483"/>
        <end position="502"/>
    </location>
</feature>
<dbReference type="InterPro" id="IPR052583">
    <property type="entry name" value="ATP-helicase/E3_Ub-Ligase"/>
</dbReference>
<dbReference type="OMA" id="HEFRYIS"/>
<dbReference type="InterPro" id="IPR038718">
    <property type="entry name" value="SNF2-like_sf"/>
</dbReference>
<dbReference type="Gene3D" id="3.40.50.300">
    <property type="entry name" value="P-loop containing nucleotide triphosphate hydrolases"/>
    <property type="match status" value="1"/>
</dbReference>
<keyword evidence="1" id="KW-0378">Hydrolase</keyword>
<keyword evidence="2" id="KW-0479">Metal-binding</keyword>
<dbReference type="GO" id="GO:0008270">
    <property type="term" value="F:zinc ion binding"/>
    <property type="evidence" value="ECO:0007669"/>
    <property type="project" value="UniProtKB-KW"/>
</dbReference>
<dbReference type="CDD" id="cd18793">
    <property type="entry name" value="SF2_C_SNF"/>
    <property type="match status" value="1"/>
</dbReference>
<dbReference type="InterPro" id="IPR027417">
    <property type="entry name" value="P-loop_NTPase"/>
</dbReference>
<feature type="region of interest" description="Disordered" evidence="3">
    <location>
        <begin position="1193"/>
        <end position="1248"/>
    </location>
</feature>
<dbReference type="Gene3D" id="3.40.50.10810">
    <property type="entry name" value="Tandem AAA-ATPase domain"/>
    <property type="match status" value="2"/>
</dbReference>
<dbReference type="GO" id="GO:0005524">
    <property type="term" value="F:ATP binding"/>
    <property type="evidence" value="ECO:0007669"/>
    <property type="project" value="InterPro"/>
</dbReference>
<dbReference type="SUPFAM" id="SSF52540">
    <property type="entry name" value="P-loop containing nucleoside triphosphate hydrolases"/>
    <property type="match status" value="2"/>
</dbReference>
<feature type="compositionally biased region" description="Gly residues" evidence="3">
    <location>
        <begin position="237"/>
        <end position="271"/>
    </location>
</feature>
<feature type="compositionally biased region" description="Low complexity" evidence="3">
    <location>
        <begin position="1230"/>
        <end position="1246"/>
    </location>
</feature>
<feature type="region of interest" description="Disordered" evidence="3">
    <location>
        <begin position="182"/>
        <end position="213"/>
    </location>
</feature>
<evidence type="ECO:0000313" key="5">
    <source>
        <dbReference type="EnsemblProtists" id="EOD35530"/>
    </source>
</evidence>
<protein>
    <recommendedName>
        <fullName evidence="4">RING-type domain-containing protein</fullName>
    </recommendedName>
</protein>
<keyword evidence="6" id="KW-1185">Reference proteome</keyword>
<dbReference type="HOGENOM" id="CLU_249937_0_0_1"/>
<evidence type="ECO:0000256" key="3">
    <source>
        <dbReference type="SAM" id="MobiDB-lite"/>
    </source>
</evidence>
<dbReference type="PROSITE" id="PS50089">
    <property type="entry name" value="ZF_RING_2"/>
    <property type="match status" value="1"/>
</dbReference>
<dbReference type="PANTHER" id="PTHR45865:SF1">
    <property type="entry name" value="E3 UBIQUITIN-PROTEIN LIGASE SHPRH"/>
    <property type="match status" value="1"/>
</dbReference>
<feature type="domain" description="RING-type" evidence="4">
    <location>
        <begin position="1156"/>
        <end position="1183"/>
    </location>
</feature>
<dbReference type="InterPro" id="IPR049730">
    <property type="entry name" value="SNF2/RAD54-like_C"/>
</dbReference>
<dbReference type="GO" id="GO:0016787">
    <property type="term" value="F:hydrolase activity"/>
    <property type="evidence" value="ECO:0007669"/>
    <property type="project" value="UniProtKB-KW"/>
</dbReference>
<evidence type="ECO:0000259" key="4">
    <source>
        <dbReference type="PROSITE" id="PS50089"/>
    </source>
</evidence>
<feature type="compositionally biased region" description="Gly residues" evidence="3">
    <location>
        <begin position="1211"/>
        <end position="1229"/>
    </location>
</feature>
<dbReference type="eggNOG" id="KOG1001">
    <property type="taxonomic scope" value="Eukaryota"/>
</dbReference>
<evidence type="ECO:0000256" key="1">
    <source>
        <dbReference type="ARBA" id="ARBA00022801"/>
    </source>
</evidence>
<dbReference type="InterPro" id="IPR001841">
    <property type="entry name" value="Znf_RING"/>
</dbReference>
<feature type="compositionally biased region" description="Acidic residues" evidence="3">
    <location>
        <begin position="784"/>
        <end position="795"/>
    </location>
</feature>
<dbReference type="InterPro" id="IPR013083">
    <property type="entry name" value="Znf_RING/FYVE/PHD"/>
</dbReference>
<reference evidence="5" key="2">
    <citation type="submission" date="2024-10" db="UniProtKB">
        <authorList>
            <consortium name="EnsemblProtists"/>
        </authorList>
    </citation>
    <scope>IDENTIFICATION</scope>
</reference>
<feature type="region of interest" description="Disordered" evidence="3">
    <location>
        <begin position="784"/>
        <end position="846"/>
    </location>
</feature>
<accession>A0A0D3KIE5</accession>
<sequence>MKVEFPLPLGSLGVPRGWLHVLNRDEAAAAVADSAGLVASFVASGSIVCHRVETLEANESANEAEWLALAAAEIRQPSMPSASGGGLLSATDLTLLRVVTTYREHLTRWPEHKWWGGVDGIEDELGPCDSHSPDCRARLSCDVCSLSLPGAAERGERPLSQRGGRRELLALVGRLLSAAEPAVAGVSREGKRGSDPSRASLRAAESDPAVEDGGGLRCVSCAATLNGYRGVSRDSVEGGGAGGGGEGGGGEGGGGEGGGGEGGGGEGGGGEAASSARFSVSALLESVSQRGAMNAEPPTDAAGVAALAAIAPKMRTTLHTLPSSGSGAWGCPRGRRRLPESRQSFYLHAHTGEASTRFFAAPPPTTCGGMLCDDVGLGKSVLGLVLARPPPAGWSAPHPLPRATKAVLPVKASLLVAPAALLPQWEAELHKHTVQGALRSATYVGVGSAPPPPPPPEEEEEEEEESVAAEGESQVRRPKRSRSSVSRYQPGGVSAAAAPAGEADGGEEEAVEVLASTRPGLFVCGAGEACAVEECDVVFCSFETLRDELKVVSNSASAAAVMASALWRRQAWVVTGTPVNSRLAELQGLLAFLDARPFSEPASFNALAALLRMRTLLSAHLLRRTKADPAVAKQLRLPPVEWVTVGIELEARRRRGLDARDFESAGAFSSLVQARKMGELNGTLTRVRQMLCSPFAVNAEKVGGGLGKGEAAVLASATRLPQRTILERLVAQASRDRDNAAVAHLRARAALYVAHVALAPHTLEVEAEEDPGAEVGAVAAETAEAAEAEEEEAADAEAPVASAKARGKRKAAGVAGGSTRVGKGKAGGKTKAGKAKPPAPRGPLAGLHGQEKVLAELDDLVARSKERCAAASSDEAVQRILEVRRQCAKCQRTPGTALKSAAAAAAAASEAAASEAASEAAGATVAASVAEEAVCGGGGGGEGGEKGNGVGEACAEAGGACSKGGSHAFRVVAPRRWAVLRAALKKLYLGKDAPWDVDDEREAKAAAAAERRKVVQDADGKVVKSRRQGRKDAQSEAAAAAAAAASAAPDGWGRPAKRHPALAAIFTAWRRSGVDAALREGAAAVEGTARVLREKKSNESFLQAKLDRYDHGAAGAAGGGVGGGVGGAEDGAEAEAEGAAAAAQVVALEAETCAWVVTPCGHAGCYECILQWVEERVTCPVCKQGGLTAGTLFEVEPAPPPPPPEAAAAGSGVGRQPGSFGSSGAGGAAGTSSASASSASASSASPGGCGVPLGRDLDKSLVREYGSKIAALHQVVAAAVERGEKVVVFSAWTRLLKLAADALASAGIACASLVGSAAAKQEALRRFGAAGGLPLAAADGDVSRDAAAAGASGAGAGSCDALLVPLFGGASGAGGSGAAGLNLQVASVAVLLEPSLQPGIEAQAVGRICRLGQERATKVVRLIVQESIEPNILLWQSRRLARGAVSASGHAPLGLSDFVHVLGSGRSRGGGGARAA</sequence>
<evidence type="ECO:0000256" key="2">
    <source>
        <dbReference type="PROSITE-ProRule" id="PRU00175"/>
    </source>
</evidence>